<evidence type="ECO:0000256" key="2">
    <source>
        <dbReference type="PROSITE-ProRule" id="PRU01106"/>
    </source>
</evidence>
<evidence type="ECO:0000256" key="1">
    <source>
        <dbReference type="ARBA" id="ARBA00022801"/>
    </source>
</evidence>
<evidence type="ECO:0000313" key="5">
    <source>
        <dbReference type="Proteomes" id="UP000000361"/>
    </source>
</evidence>
<dbReference type="GO" id="GO:0052816">
    <property type="term" value="F:long-chain fatty acyl-CoA hydrolase activity"/>
    <property type="evidence" value="ECO:0007669"/>
    <property type="project" value="TreeGrafter"/>
</dbReference>
<dbReference type="Gene3D" id="3.40.190.10">
    <property type="entry name" value="Periplasmic binding protein-like II"/>
    <property type="match status" value="1"/>
</dbReference>
<dbReference type="GO" id="GO:0005829">
    <property type="term" value="C:cytosol"/>
    <property type="evidence" value="ECO:0007669"/>
    <property type="project" value="TreeGrafter"/>
</dbReference>
<proteinExistence type="predicted"/>
<dbReference type="SUPFAM" id="SSF53850">
    <property type="entry name" value="Periplasmic binding protein-like II"/>
    <property type="match status" value="1"/>
</dbReference>
<dbReference type="Pfam" id="PF03466">
    <property type="entry name" value="LysR_substrate"/>
    <property type="match status" value="1"/>
</dbReference>
<dbReference type="CDD" id="cd03442">
    <property type="entry name" value="BFIT_BACH"/>
    <property type="match status" value="1"/>
</dbReference>
<sequence>MNFATVNRWLCKSCEARGTLMQTRMVEMIIPEHANYYGTLFGGNGLALMAKAAFVAATRHAGTSVVMARSEQVDFTTPIRVGEILDLPGISYRPVFDYELVLAVPERHPIGAVAIPSDLAGEVLITYPVEPARLDIFTRFLVPGNCLPRRHRTVETTDMMLQLVAAGRGVSAVPDWLLREERAGLPIRAARIGKGLPKSIHLGIRRGEEGIDYIAGFLDLTAQAQPGAAE</sequence>
<dbReference type="EnsemblBacteria" id="ABL69455">
    <property type="protein sequence ID" value="ABL69455"/>
    <property type="gene ID" value="Pden_1351"/>
</dbReference>
<keyword evidence="5" id="KW-1185">Reference proteome</keyword>
<dbReference type="PROSITE" id="PS51770">
    <property type="entry name" value="HOTDOG_ACOT"/>
    <property type="match status" value="1"/>
</dbReference>
<accession>A1B1R1</accession>
<dbReference type="InterPro" id="IPR040170">
    <property type="entry name" value="Cytosol_ACT"/>
</dbReference>
<keyword evidence="1 2" id="KW-0378">Hydrolase</keyword>
<dbReference type="STRING" id="318586.Pden_1351"/>
<dbReference type="PANTHER" id="PTHR11049:SF24">
    <property type="entry name" value="CYTOSOLIC ACYL COENZYME A THIOESTER HYDROLASE"/>
    <property type="match status" value="1"/>
</dbReference>
<dbReference type="InterPro" id="IPR029069">
    <property type="entry name" value="HotDog_dom_sf"/>
</dbReference>
<dbReference type="InterPro" id="IPR033120">
    <property type="entry name" value="HOTDOG_ACOT"/>
</dbReference>
<dbReference type="eggNOG" id="COG1607">
    <property type="taxonomic scope" value="Bacteria"/>
</dbReference>
<dbReference type="Gene3D" id="3.10.129.10">
    <property type="entry name" value="Hotdog Thioesterase"/>
    <property type="match status" value="1"/>
</dbReference>
<dbReference type="EMBL" id="CP000489">
    <property type="protein sequence ID" value="ABL69455.1"/>
    <property type="molecule type" value="Genomic_DNA"/>
</dbReference>
<dbReference type="SUPFAM" id="SSF54637">
    <property type="entry name" value="Thioesterase/thiol ester dehydrase-isomerase"/>
    <property type="match status" value="1"/>
</dbReference>
<protein>
    <submittedName>
        <fullName evidence="4">LysR, substrate-binding protein</fullName>
    </submittedName>
</protein>
<evidence type="ECO:0000313" key="4">
    <source>
        <dbReference type="EMBL" id="ABL69455.1"/>
    </source>
</evidence>
<dbReference type="GO" id="GO:0006637">
    <property type="term" value="P:acyl-CoA metabolic process"/>
    <property type="evidence" value="ECO:0007669"/>
    <property type="project" value="TreeGrafter"/>
</dbReference>
<feature type="domain" description="HotDog ACOT-type" evidence="3">
    <location>
        <begin position="19"/>
        <end position="145"/>
    </location>
</feature>
<evidence type="ECO:0000259" key="3">
    <source>
        <dbReference type="PROSITE" id="PS51770"/>
    </source>
</evidence>
<dbReference type="Proteomes" id="UP000000361">
    <property type="component" value="Chromosome 1"/>
</dbReference>
<gene>
    <name evidence="4" type="ordered locus">Pden_1351</name>
</gene>
<dbReference type="PANTHER" id="PTHR11049">
    <property type="entry name" value="ACYL COENZYME A THIOESTER HYDROLASE"/>
    <property type="match status" value="1"/>
</dbReference>
<dbReference type="HOGENOM" id="CLU_1203891_0_0_5"/>
<organism evidence="4 5">
    <name type="scientific">Paracoccus denitrificans (strain Pd 1222)</name>
    <dbReference type="NCBI Taxonomy" id="318586"/>
    <lineage>
        <taxon>Bacteria</taxon>
        <taxon>Pseudomonadati</taxon>
        <taxon>Pseudomonadota</taxon>
        <taxon>Alphaproteobacteria</taxon>
        <taxon>Rhodobacterales</taxon>
        <taxon>Paracoccaceae</taxon>
        <taxon>Paracoccus</taxon>
    </lineage>
</organism>
<dbReference type="GO" id="GO:0009062">
    <property type="term" value="P:fatty acid catabolic process"/>
    <property type="evidence" value="ECO:0007669"/>
    <property type="project" value="TreeGrafter"/>
</dbReference>
<dbReference type="KEGG" id="pde:Pden_1351"/>
<dbReference type="InterPro" id="IPR005119">
    <property type="entry name" value="LysR_subst-bd"/>
</dbReference>
<reference evidence="5" key="1">
    <citation type="submission" date="2006-12" db="EMBL/GenBank/DDBJ databases">
        <title>Complete sequence of chromosome 1 of Paracoccus denitrificans PD1222.</title>
        <authorList>
            <person name="Copeland A."/>
            <person name="Lucas S."/>
            <person name="Lapidus A."/>
            <person name="Barry K."/>
            <person name="Detter J.C."/>
            <person name="Glavina del Rio T."/>
            <person name="Hammon N."/>
            <person name="Israni S."/>
            <person name="Dalin E."/>
            <person name="Tice H."/>
            <person name="Pitluck S."/>
            <person name="Munk A.C."/>
            <person name="Brettin T."/>
            <person name="Bruce D."/>
            <person name="Han C."/>
            <person name="Tapia R."/>
            <person name="Gilna P."/>
            <person name="Schmutz J."/>
            <person name="Larimer F."/>
            <person name="Land M."/>
            <person name="Hauser L."/>
            <person name="Kyrpides N."/>
            <person name="Lykidis A."/>
            <person name="Spiro S."/>
            <person name="Richardson D.J."/>
            <person name="Moir J.W.B."/>
            <person name="Ferguson S.J."/>
            <person name="van Spanning R.J.M."/>
            <person name="Richardson P."/>
        </authorList>
    </citation>
    <scope>NUCLEOTIDE SEQUENCE [LARGE SCALE GENOMIC DNA]</scope>
    <source>
        <strain evidence="5">Pd 1222</strain>
    </source>
</reference>
<dbReference type="AlphaFoldDB" id="A1B1R1"/>
<name>A1B1R1_PARDP</name>